<proteinExistence type="predicted"/>
<comment type="caution">
    <text evidence="1">The sequence shown here is derived from an EMBL/GenBank/DDBJ whole genome shotgun (WGS) entry which is preliminary data.</text>
</comment>
<organism evidence="1 2">
    <name type="scientific">Stentor coeruleus</name>
    <dbReference type="NCBI Taxonomy" id="5963"/>
    <lineage>
        <taxon>Eukaryota</taxon>
        <taxon>Sar</taxon>
        <taxon>Alveolata</taxon>
        <taxon>Ciliophora</taxon>
        <taxon>Postciliodesmatophora</taxon>
        <taxon>Heterotrichea</taxon>
        <taxon>Heterotrichida</taxon>
        <taxon>Stentoridae</taxon>
        <taxon>Stentor</taxon>
    </lineage>
</organism>
<dbReference type="Proteomes" id="UP000187209">
    <property type="component" value="Unassembled WGS sequence"/>
</dbReference>
<sequence>MDLHQMSYIGILVQSIKTGSQKNPFVIATVGNDVHRLNQNTSEKFPIAYSDIINYRVLNDESIDIDSGKILIWNSLNFFSEKVLENEFEVVTKIKSKNSEVTLKISIFLSSKDIKKIFDIKKAASLVKGKNLEVAYENNVSINTTHIQENDIQVDEKLNKGENTSGEVENTHNSFCDNLLACLKKYCCCCCKRKNDSKQL</sequence>
<name>A0A1R2CIS8_9CILI</name>
<protein>
    <submittedName>
        <fullName evidence="1">Uncharacterized protein</fullName>
    </submittedName>
</protein>
<gene>
    <name evidence="1" type="ORF">SteCoe_9059</name>
</gene>
<dbReference type="AlphaFoldDB" id="A0A1R2CIS8"/>
<evidence type="ECO:0000313" key="1">
    <source>
        <dbReference type="EMBL" id="OMJ88860.1"/>
    </source>
</evidence>
<keyword evidence="2" id="KW-1185">Reference proteome</keyword>
<evidence type="ECO:0000313" key="2">
    <source>
        <dbReference type="Proteomes" id="UP000187209"/>
    </source>
</evidence>
<reference evidence="1 2" key="1">
    <citation type="submission" date="2016-11" db="EMBL/GenBank/DDBJ databases">
        <title>The macronuclear genome of Stentor coeruleus: a giant cell with tiny introns.</title>
        <authorList>
            <person name="Slabodnick M."/>
            <person name="Ruby J.G."/>
            <person name="Reiff S.B."/>
            <person name="Swart E.C."/>
            <person name="Gosai S."/>
            <person name="Prabakaran S."/>
            <person name="Witkowska E."/>
            <person name="Larue G.E."/>
            <person name="Fisher S."/>
            <person name="Freeman R.M."/>
            <person name="Gunawardena J."/>
            <person name="Chu W."/>
            <person name="Stover N.A."/>
            <person name="Gregory B.D."/>
            <person name="Nowacki M."/>
            <person name="Derisi J."/>
            <person name="Roy S.W."/>
            <person name="Marshall W.F."/>
            <person name="Sood P."/>
        </authorList>
    </citation>
    <scope>NUCLEOTIDE SEQUENCE [LARGE SCALE GENOMIC DNA]</scope>
    <source>
        <strain evidence="1">WM001</strain>
    </source>
</reference>
<accession>A0A1R2CIS8</accession>
<dbReference type="EMBL" id="MPUH01000139">
    <property type="protein sequence ID" value="OMJ88860.1"/>
    <property type="molecule type" value="Genomic_DNA"/>
</dbReference>